<evidence type="ECO:0000259" key="1">
    <source>
        <dbReference type="Pfam" id="PF26652"/>
    </source>
</evidence>
<dbReference type="EMBL" id="ML987207">
    <property type="protein sequence ID" value="KAF2242666.1"/>
    <property type="molecule type" value="Genomic_DNA"/>
</dbReference>
<name>A0A6A6HX56_9PLEO</name>
<proteinExistence type="predicted"/>
<evidence type="ECO:0000313" key="2">
    <source>
        <dbReference type="EMBL" id="KAF2242666.1"/>
    </source>
</evidence>
<organism evidence="2 3">
    <name type="scientific">Trematosphaeria pertusa</name>
    <dbReference type="NCBI Taxonomy" id="390896"/>
    <lineage>
        <taxon>Eukaryota</taxon>
        <taxon>Fungi</taxon>
        <taxon>Dikarya</taxon>
        <taxon>Ascomycota</taxon>
        <taxon>Pezizomycotina</taxon>
        <taxon>Dothideomycetes</taxon>
        <taxon>Pleosporomycetidae</taxon>
        <taxon>Pleosporales</taxon>
        <taxon>Massarineae</taxon>
        <taxon>Trematosphaeriaceae</taxon>
        <taxon>Trematosphaeria</taxon>
    </lineage>
</organism>
<feature type="domain" description="Probable double zinc ribbon" evidence="1">
    <location>
        <begin position="56"/>
        <end position="185"/>
    </location>
</feature>
<dbReference type="Pfam" id="PF26652">
    <property type="entry name" value="Zn_ribbon_double"/>
    <property type="match status" value="1"/>
</dbReference>
<reference evidence="2" key="1">
    <citation type="journal article" date="2020" name="Stud. Mycol.">
        <title>101 Dothideomycetes genomes: a test case for predicting lifestyles and emergence of pathogens.</title>
        <authorList>
            <person name="Haridas S."/>
            <person name="Albert R."/>
            <person name="Binder M."/>
            <person name="Bloem J."/>
            <person name="Labutti K."/>
            <person name="Salamov A."/>
            <person name="Andreopoulos B."/>
            <person name="Baker S."/>
            <person name="Barry K."/>
            <person name="Bills G."/>
            <person name="Bluhm B."/>
            <person name="Cannon C."/>
            <person name="Castanera R."/>
            <person name="Culley D."/>
            <person name="Daum C."/>
            <person name="Ezra D."/>
            <person name="Gonzalez J."/>
            <person name="Henrissat B."/>
            <person name="Kuo A."/>
            <person name="Liang C."/>
            <person name="Lipzen A."/>
            <person name="Lutzoni F."/>
            <person name="Magnuson J."/>
            <person name="Mondo S."/>
            <person name="Nolan M."/>
            <person name="Ohm R."/>
            <person name="Pangilinan J."/>
            <person name="Park H.-J."/>
            <person name="Ramirez L."/>
            <person name="Alfaro M."/>
            <person name="Sun H."/>
            <person name="Tritt A."/>
            <person name="Yoshinaga Y."/>
            <person name="Zwiers L.-H."/>
            <person name="Turgeon B."/>
            <person name="Goodwin S."/>
            <person name="Spatafora J."/>
            <person name="Crous P."/>
            <person name="Grigoriev I."/>
        </authorList>
    </citation>
    <scope>NUCLEOTIDE SEQUENCE</scope>
    <source>
        <strain evidence="2">CBS 122368</strain>
    </source>
</reference>
<dbReference type="Proteomes" id="UP000800094">
    <property type="component" value="Unassembled WGS sequence"/>
</dbReference>
<keyword evidence="3" id="KW-1185">Reference proteome</keyword>
<dbReference type="RefSeq" id="XP_033677670.1">
    <property type="nucleotide sequence ID" value="XM_033834058.1"/>
</dbReference>
<dbReference type="InterPro" id="IPR058253">
    <property type="entry name" value="Zn_ribbon_double"/>
</dbReference>
<dbReference type="AlphaFoldDB" id="A0A6A6HX56"/>
<protein>
    <recommendedName>
        <fullName evidence="1">Probable double zinc ribbon domain-containing protein</fullName>
    </recommendedName>
</protein>
<accession>A0A6A6HX56</accession>
<dbReference type="GeneID" id="54587388"/>
<evidence type="ECO:0000313" key="3">
    <source>
        <dbReference type="Proteomes" id="UP000800094"/>
    </source>
</evidence>
<sequence>MPSLTSLLHKLLCTPKPSARDQAYAHIASLERQAIADLQSALHTVLSHTSGQLTSTWTCHACTYRNAIILLPGEHPLGILSCKYCAHVCCDSCSTNSPLLKTYYTEGAELRLRDRDYGELPYVVVCRECGVSWRAVATSVVEKEGDRELVNWGFGKRKCVCGARPSIWKSWIGFRVREGQRVEGDTGALLSVLTENLKRGVAE</sequence>
<gene>
    <name evidence="2" type="ORF">BU26DRAFT_570729</name>
</gene>
<dbReference type="OrthoDB" id="3799818at2759"/>